<name>A0A9Q0SVU5_9ROSI</name>
<dbReference type="EMBL" id="JAPFFM010000018">
    <property type="protein sequence ID" value="KAJ6690995.1"/>
    <property type="molecule type" value="Genomic_DNA"/>
</dbReference>
<sequence length="283" mass="30555">MDKNKSRTDLFAAGRKKLQQFRQKKDSKGSSSHGRSKKNSSASEKHESDADEASSTGNAAGLKQVREWEVKSQSDSDSGRVDSLVSSGAPDVNVDVVAVDPPIPLTAETRVAETTLGHDAGSAVEEGWVDENHIDSSKPYEGESSQSIDDKAARVVPLGNSDIPDYEAKTKHDDAFVSVDVSAPHESFDTMDDTTITGETESQDGEKFNCMWNIRGDCGGYNGSSCSGLLGGWVEFLRSIGRFAAALFFKNRFTFCFCGMNCEDPGPNCIVVHVTRLCPIGIQ</sequence>
<protein>
    <submittedName>
        <fullName evidence="2">Uncharacterized protein</fullName>
    </submittedName>
</protein>
<reference evidence="2" key="1">
    <citation type="submission" date="2022-11" db="EMBL/GenBank/DDBJ databases">
        <authorList>
            <person name="Hyden B.L."/>
            <person name="Feng K."/>
            <person name="Yates T."/>
            <person name="Jawdy S."/>
            <person name="Smart L.B."/>
            <person name="Muchero W."/>
        </authorList>
    </citation>
    <scope>NUCLEOTIDE SEQUENCE</scope>
    <source>
        <tissue evidence="2">Shoot tip</tissue>
    </source>
</reference>
<organism evidence="2 3">
    <name type="scientific">Salix koriyanagi</name>
    <dbReference type="NCBI Taxonomy" id="2511006"/>
    <lineage>
        <taxon>Eukaryota</taxon>
        <taxon>Viridiplantae</taxon>
        <taxon>Streptophyta</taxon>
        <taxon>Embryophyta</taxon>
        <taxon>Tracheophyta</taxon>
        <taxon>Spermatophyta</taxon>
        <taxon>Magnoliopsida</taxon>
        <taxon>eudicotyledons</taxon>
        <taxon>Gunneridae</taxon>
        <taxon>Pentapetalae</taxon>
        <taxon>rosids</taxon>
        <taxon>fabids</taxon>
        <taxon>Malpighiales</taxon>
        <taxon>Salicaceae</taxon>
        <taxon>Saliceae</taxon>
        <taxon>Salix</taxon>
    </lineage>
</organism>
<feature type="compositionally biased region" description="Basic and acidic residues" evidence="1">
    <location>
        <begin position="64"/>
        <end position="80"/>
    </location>
</feature>
<dbReference type="Proteomes" id="UP001151752">
    <property type="component" value="Chromosome 17"/>
</dbReference>
<keyword evidence="3" id="KW-1185">Reference proteome</keyword>
<evidence type="ECO:0000313" key="3">
    <source>
        <dbReference type="Proteomes" id="UP001151752"/>
    </source>
</evidence>
<comment type="caution">
    <text evidence="2">The sequence shown here is derived from an EMBL/GenBank/DDBJ whole genome shotgun (WGS) entry which is preliminary data.</text>
</comment>
<dbReference type="AlphaFoldDB" id="A0A9Q0SVU5"/>
<accession>A0A9Q0SVU5</accession>
<reference evidence="2" key="2">
    <citation type="journal article" date="2023" name="Int. J. Mol. Sci.">
        <title>De Novo Assembly and Annotation of 11 Diverse Shrub Willow (Salix) Genomes Reveals Novel Gene Organization in Sex-Linked Regions.</title>
        <authorList>
            <person name="Hyden B."/>
            <person name="Feng K."/>
            <person name="Yates T.B."/>
            <person name="Jawdy S."/>
            <person name="Cereghino C."/>
            <person name="Smart L.B."/>
            <person name="Muchero W."/>
        </authorList>
    </citation>
    <scope>NUCLEOTIDE SEQUENCE</scope>
    <source>
        <tissue evidence="2">Shoot tip</tissue>
    </source>
</reference>
<evidence type="ECO:0000256" key="1">
    <source>
        <dbReference type="SAM" id="MobiDB-lite"/>
    </source>
</evidence>
<feature type="region of interest" description="Disordered" evidence="1">
    <location>
        <begin position="1"/>
        <end position="92"/>
    </location>
</feature>
<proteinExistence type="predicted"/>
<evidence type="ECO:0000313" key="2">
    <source>
        <dbReference type="EMBL" id="KAJ6690995.1"/>
    </source>
</evidence>
<gene>
    <name evidence="2" type="ORF">OIU74_015636</name>
</gene>